<name>A0A1I8QE83_STOCA</name>
<keyword evidence="6" id="KW-0539">Nucleus</keyword>
<dbReference type="Pfam" id="PF00096">
    <property type="entry name" value="zf-C2H2"/>
    <property type="match status" value="6"/>
</dbReference>
<evidence type="ECO:0000256" key="1">
    <source>
        <dbReference type="ARBA" id="ARBA00004123"/>
    </source>
</evidence>
<dbReference type="Pfam" id="PF07776">
    <property type="entry name" value="zf-AD"/>
    <property type="match status" value="1"/>
</dbReference>
<evidence type="ECO:0008006" key="14">
    <source>
        <dbReference type="Google" id="ProtNLM"/>
    </source>
</evidence>
<feature type="domain" description="C2H2-type" evidence="10">
    <location>
        <begin position="245"/>
        <end position="272"/>
    </location>
</feature>
<dbReference type="PANTHER" id="PTHR23226">
    <property type="entry name" value="ZINC FINGER AND SCAN DOMAIN-CONTAINING"/>
    <property type="match status" value="1"/>
</dbReference>
<evidence type="ECO:0000256" key="6">
    <source>
        <dbReference type="ARBA" id="ARBA00023242"/>
    </source>
</evidence>
<evidence type="ECO:0000256" key="4">
    <source>
        <dbReference type="ARBA" id="ARBA00022771"/>
    </source>
</evidence>
<feature type="domain" description="ZAD" evidence="11">
    <location>
        <begin position="7"/>
        <end position="80"/>
    </location>
</feature>
<feature type="domain" description="C2H2-type" evidence="10">
    <location>
        <begin position="161"/>
        <end position="188"/>
    </location>
</feature>
<keyword evidence="2 8" id="KW-0479">Metal-binding</keyword>
<dbReference type="PROSITE" id="PS00028">
    <property type="entry name" value="ZINC_FINGER_C2H2_1"/>
    <property type="match status" value="6"/>
</dbReference>
<dbReference type="InterPro" id="IPR012934">
    <property type="entry name" value="Znf_AD"/>
</dbReference>
<dbReference type="GO" id="GO:0000978">
    <property type="term" value="F:RNA polymerase II cis-regulatory region sequence-specific DNA binding"/>
    <property type="evidence" value="ECO:0007669"/>
    <property type="project" value="TreeGrafter"/>
</dbReference>
<dbReference type="InterPro" id="IPR036236">
    <property type="entry name" value="Znf_C2H2_sf"/>
</dbReference>
<feature type="domain" description="C2H2-type" evidence="10">
    <location>
        <begin position="273"/>
        <end position="296"/>
    </location>
</feature>
<dbReference type="STRING" id="35570.A0A1I8QE83"/>
<evidence type="ECO:0000256" key="3">
    <source>
        <dbReference type="ARBA" id="ARBA00022737"/>
    </source>
</evidence>
<feature type="domain" description="C2H2-type" evidence="10">
    <location>
        <begin position="217"/>
        <end position="244"/>
    </location>
</feature>
<dbReference type="VEuPathDB" id="VectorBase:SCAU016314"/>
<dbReference type="FunFam" id="3.30.160.60:FF:002972">
    <property type="entry name" value="GM18664"/>
    <property type="match status" value="1"/>
</dbReference>
<dbReference type="OrthoDB" id="8117402at2759"/>
<feature type="domain" description="C2H2-type" evidence="10">
    <location>
        <begin position="322"/>
        <end position="344"/>
    </location>
</feature>
<feature type="binding site" evidence="8">
    <location>
        <position position="53"/>
    </location>
    <ligand>
        <name>Zn(2+)</name>
        <dbReference type="ChEBI" id="CHEBI:29105"/>
    </ligand>
</feature>
<accession>A0A1I8QE83</accession>
<feature type="compositionally biased region" description="Basic residues" evidence="9">
    <location>
        <begin position="129"/>
        <end position="142"/>
    </location>
</feature>
<gene>
    <name evidence="12" type="primary">106093524</name>
</gene>
<evidence type="ECO:0000259" key="10">
    <source>
        <dbReference type="PROSITE" id="PS50157"/>
    </source>
</evidence>
<dbReference type="GO" id="GO:0000981">
    <property type="term" value="F:DNA-binding transcription factor activity, RNA polymerase II-specific"/>
    <property type="evidence" value="ECO:0007669"/>
    <property type="project" value="TreeGrafter"/>
</dbReference>
<feature type="binding site" evidence="8">
    <location>
        <position position="9"/>
    </location>
    <ligand>
        <name>Zn(2+)</name>
        <dbReference type="ChEBI" id="CHEBI:29105"/>
    </ligand>
</feature>
<dbReference type="KEGG" id="scac:106093524"/>
<evidence type="ECO:0000256" key="8">
    <source>
        <dbReference type="PROSITE-ProRule" id="PRU01263"/>
    </source>
</evidence>
<dbReference type="FunFam" id="3.30.160.60:FF:000446">
    <property type="entry name" value="Zinc finger protein"/>
    <property type="match status" value="1"/>
</dbReference>
<comment type="subcellular location">
    <subcellularLocation>
        <location evidence="1">Nucleus</location>
    </subcellularLocation>
</comment>
<dbReference type="GO" id="GO:0005634">
    <property type="term" value="C:nucleus"/>
    <property type="evidence" value="ECO:0007669"/>
    <property type="project" value="UniProtKB-SubCell"/>
</dbReference>
<dbReference type="PROSITE" id="PS51915">
    <property type="entry name" value="ZAD"/>
    <property type="match status" value="1"/>
</dbReference>
<feature type="region of interest" description="Disordered" evidence="9">
    <location>
        <begin position="360"/>
        <end position="389"/>
    </location>
</feature>
<reference evidence="12" key="1">
    <citation type="submission" date="2020-05" db="UniProtKB">
        <authorList>
            <consortium name="EnsemblMetazoa"/>
        </authorList>
    </citation>
    <scope>IDENTIFICATION</scope>
    <source>
        <strain evidence="12">USDA</strain>
    </source>
</reference>
<keyword evidence="13" id="KW-1185">Reference proteome</keyword>
<protein>
    <recommendedName>
        <fullName evidence="14">Protein krueppel</fullName>
    </recommendedName>
</protein>
<dbReference type="SMART" id="SM00868">
    <property type="entry name" value="zf-AD"/>
    <property type="match status" value="1"/>
</dbReference>
<sequence length="453" mass="51367">MDYNLHKICRICLKEGALTSIYSTEFSMMPSSMMMMCAKIHVYKKDGLPEVICNNCIYRLGVAFTFKQECENSDIRLRQYLGLAGYGICDAETNTDNNWLPLRSATKVHNYTTGNSTASEDDEDEETRRNKKKSKRRSRYQRKPPEEHKKRGPKPLPKLPQTCYECNKTFKCAAQLQTHIRTHTGEKPFECRFCPRRFTQKYNLLIHERVHTGDKPLQCEICSKQFSALGNFQSHLKIHSGIRDQHCPVCQKSFYTAGDLSKHMITHTGIKNHHCDICGKSFSRHRDMQAHKRKLHQLPNLAERSDDEDDEIVDTTVVNDSFKCPDCDKEFDSAGSLSVHFRTHGTNNLLNLPLMGHTQPLPTLGPPPPPSHPHHHYHHHTPGTTLGPHHHDSLHAHHIGLNANPAGGMSMATHIMGPPPHPTHTGPPPHTLSTAGPQALTTMMHTAQRLHPY</sequence>
<feature type="region of interest" description="Disordered" evidence="9">
    <location>
        <begin position="110"/>
        <end position="156"/>
    </location>
</feature>
<evidence type="ECO:0000259" key="11">
    <source>
        <dbReference type="PROSITE" id="PS51915"/>
    </source>
</evidence>
<dbReference type="SMART" id="SM00355">
    <property type="entry name" value="ZnF_C2H2"/>
    <property type="match status" value="6"/>
</dbReference>
<keyword evidence="5 8" id="KW-0862">Zinc</keyword>
<dbReference type="EnsemblMetazoa" id="SCAU016314-RA">
    <property type="protein sequence ID" value="SCAU016314-PA"/>
    <property type="gene ID" value="SCAU016314"/>
</dbReference>
<dbReference type="Gene3D" id="3.30.160.60">
    <property type="entry name" value="Classic Zinc Finger"/>
    <property type="match status" value="6"/>
</dbReference>
<evidence type="ECO:0000256" key="2">
    <source>
        <dbReference type="ARBA" id="ARBA00022723"/>
    </source>
</evidence>
<organism evidence="12 13">
    <name type="scientific">Stomoxys calcitrans</name>
    <name type="common">Stable fly</name>
    <name type="synonym">Conops calcitrans</name>
    <dbReference type="NCBI Taxonomy" id="35570"/>
    <lineage>
        <taxon>Eukaryota</taxon>
        <taxon>Metazoa</taxon>
        <taxon>Ecdysozoa</taxon>
        <taxon>Arthropoda</taxon>
        <taxon>Hexapoda</taxon>
        <taxon>Insecta</taxon>
        <taxon>Pterygota</taxon>
        <taxon>Neoptera</taxon>
        <taxon>Endopterygota</taxon>
        <taxon>Diptera</taxon>
        <taxon>Brachycera</taxon>
        <taxon>Muscomorpha</taxon>
        <taxon>Muscoidea</taxon>
        <taxon>Muscidae</taxon>
        <taxon>Stomoxys</taxon>
    </lineage>
</organism>
<evidence type="ECO:0000256" key="9">
    <source>
        <dbReference type="SAM" id="MobiDB-lite"/>
    </source>
</evidence>
<dbReference type="FunFam" id="3.30.160.60:FF:002515">
    <property type="entry name" value="Zinc finger protein 143"/>
    <property type="match status" value="1"/>
</dbReference>
<dbReference type="FunFam" id="3.30.160.60:FF:000358">
    <property type="entry name" value="zinc finger protein 24"/>
    <property type="match status" value="1"/>
</dbReference>
<dbReference type="InterPro" id="IPR013087">
    <property type="entry name" value="Znf_C2H2_type"/>
</dbReference>
<feature type="domain" description="C2H2-type" evidence="10">
    <location>
        <begin position="189"/>
        <end position="216"/>
    </location>
</feature>
<dbReference type="PANTHER" id="PTHR23226:SF416">
    <property type="entry name" value="FI01424P"/>
    <property type="match status" value="1"/>
</dbReference>
<feature type="binding site" evidence="8">
    <location>
        <position position="12"/>
    </location>
    <ligand>
        <name>Zn(2+)</name>
        <dbReference type="ChEBI" id="CHEBI:29105"/>
    </ligand>
</feature>
<dbReference type="GO" id="GO:0008270">
    <property type="term" value="F:zinc ion binding"/>
    <property type="evidence" value="ECO:0007669"/>
    <property type="project" value="UniProtKB-UniRule"/>
</dbReference>
<feature type="compositionally biased region" description="Basic residues" evidence="9">
    <location>
        <begin position="372"/>
        <end position="381"/>
    </location>
</feature>
<dbReference type="PROSITE" id="PS50157">
    <property type="entry name" value="ZINC_FINGER_C2H2_2"/>
    <property type="match status" value="6"/>
</dbReference>
<evidence type="ECO:0000256" key="7">
    <source>
        <dbReference type="PROSITE-ProRule" id="PRU00042"/>
    </source>
</evidence>
<proteinExistence type="predicted"/>
<dbReference type="SUPFAM" id="SSF57667">
    <property type="entry name" value="beta-beta-alpha zinc fingers"/>
    <property type="match status" value="4"/>
</dbReference>
<keyword evidence="4 7" id="KW-0863">Zinc-finger</keyword>
<evidence type="ECO:0000313" key="12">
    <source>
        <dbReference type="EnsemblMetazoa" id="SCAU016314-PA"/>
    </source>
</evidence>
<evidence type="ECO:0000313" key="13">
    <source>
        <dbReference type="Proteomes" id="UP000095300"/>
    </source>
</evidence>
<dbReference type="Gene3D" id="3.40.1800.20">
    <property type="match status" value="1"/>
</dbReference>
<dbReference type="Proteomes" id="UP000095300">
    <property type="component" value="Unassembled WGS sequence"/>
</dbReference>
<dbReference type="AlphaFoldDB" id="A0A1I8QE83"/>
<keyword evidence="3" id="KW-0677">Repeat</keyword>
<evidence type="ECO:0000256" key="5">
    <source>
        <dbReference type="ARBA" id="ARBA00022833"/>
    </source>
</evidence>
<feature type="binding site" evidence="8">
    <location>
        <position position="56"/>
    </location>
    <ligand>
        <name>Zn(2+)</name>
        <dbReference type="ChEBI" id="CHEBI:29105"/>
    </ligand>
</feature>
<dbReference type="SUPFAM" id="SSF57716">
    <property type="entry name" value="Glucocorticoid receptor-like (DNA-binding domain)"/>
    <property type="match status" value="1"/>
</dbReference>